<dbReference type="Proteomes" id="UP001500571">
    <property type="component" value="Unassembled WGS sequence"/>
</dbReference>
<accession>A0ABN2RT81</accession>
<dbReference type="EMBL" id="BAAAPB010000005">
    <property type="protein sequence ID" value="GAA1974502.1"/>
    <property type="molecule type" value="Genomic_DNA"/>
</dbReference>
<sequence>MPVTTLTAPSPSLRPRLLLNGGLAVVLVLVLGLVLLRPHQPAASAGATVPQSTQLETRTGVRFSRVAVVGDGGLITLFYVVLDTEKATTFQADRAHPPRLASEEHGGGTQRASIMRAGHQMRAGQTYYFVYENTGGAIKPGERVTITYAGVSLRHVPVL</sequence>
<keyword evidence="1" id="KW-0472">Membrane</keyword>
<name>A0ABN2RT81_9ACTN</name>
<reference evidence="2 3" key="1">
    <citation type="journal article" date="2019" name="Int. J. Syst. Evol. Microbiol.">
        <title>The Global Catalogue of Microorganisms (GCM) 10K type strain sequencing project: providing services to taxonomists for standard genome sequencing and annotation.</title>
        <authorList>
            <consortium name="The Broad Institute Genomics Platform"/>
            <consortium name="The Broad Institute Genome Sequencing Center for Infectious Disease"/>
            <person name="Wu L."/>
            <person name="Ma J."/>
        </authorList>
    </citation>
    <scope>NUCLEOTIDE SEQUENCE [LARGE SCALE GENOMIC DNA]</scope>
    <source>
        <strain evidence="2 3">JCM 15309</strain>
    </source>
</reference>
<dbReference type="RefSeq" id="WP_344047902.1">
    <property type="nucleotide sequence ID" value="NZ_BAAAPB010000005.1"/>
</dbReference>
<feature type="transmembrane region" description="Helical" evidence="1">
    <location>
        <begin position="17"/>
        <end position="36"/>
    </location>
</feature>
<proteinExistence type="predicted"/>
<evidence type="ECO:0008006" key="4">
    <source>
        <dbReference type="Google" id="ProtNLM"/>
    </source>
</evidence>
<keyword evidence="1" id="KW-0812">Transmembrane</keyword>
<keyword evidence="1" id="KW-1133">Transmembrane helix</keyword>
<evidence type="ECO:0000256" key="1">
    <source>
        <dbReference type="SAM" id="Phobius"/>
    </source>
</evidence>
<evidence type="ECO:0000313" key="3">
    <source>
        <dbReference type="Proteomes" id="UP001500571"/>
    </source>
</evidence>
<organism evidence="2 3">
    <name type="scientific">Nocardioides panacihumi</name>
    <dbReference type="NCBI Taxonomy" id="400774"/>
    <lineage>
        <taxon>Bacteria</taxon>
        <taxon>Bacillati</taxon>
        <taxon>Actinomycetota</taxon>
        <taxon>Actinomycetes</taxon>
        <taxon>Propionibacteriales</taxon>
        <taxon>Nocardioidaceae</taxon>
        <taxon>Nocardioides</taxon>
    </lineage>
</organism>
<gene>
    <name evidence="2" type="ORF">GCM10009798_39680</name>
</gene>
<comment type="caution">
    <text evidence="2">The sequence shown here is derived from an EMBL/GenBank/DDBJ whole genome shotgun (WGS) entry which is preliminary data.</text>
</comment>
<evidence type="ECO:0000313" key="2">
    <source>
        <dbReference type="EMBL" id="GAA1974502.1"/>
    </source>
</evidence>
<keyword evidence="3" id="KW-1185">Reference proteome</keyword>
<protein>
    <recommendedName>
        <fullName evidence="4">DUF3592 domain-containing protein</fullName>
    </recommendedName>
</protein>